<feature type="binding site" evidence="7">
    <location>
        <position position="155"/>
    </location>
    <ligand>
        <name>substrate</name>
    </ligand>
</feature>
<feature type="binding site" evidence="7">
    <location>
        <position position="97"/>
    </location>
    <ligand>
        <name>S-adenosyl-L-methionine</name>
        <dbReference type="ChEBI" id="CHEBI:59789"/>
    </ligand>
</feature>
<dbReference type="GO" id="GO:0008176">
    <property type="term" value="F:tRNA (guanine(46)-N7)-methyltransferase activity"/>
    <property type="evidence" value="ECO:0007669"/>
    <property type="project" value="UniProtKB-UniRule"/>
</dbReference>
<dbReference type="NCBIfam" id="TIGR00091">
    <property type="entry name" value="tRNA (guanosine(46)-N7)-methyltransferase TrmB"/>
    <property type="match status" value="1"/>
</dbReference>
<dbReference type="Proteomes" id="UP000186777">
    <property type="component" value="Unassembled WGS sequence"/>
</dbReference>
<comment type="pathway">
    <text evidence="7">tRNA modification; N(7)-methylguanine-tRNA biosynthesis.</text>
</comment>
<keyword evidence="4 7" id="KW-0808">Transferase</keyword>
<dbReference type="PANTHER" id="PTHR23417:SF14">
    <property type="entry name" value="PENTACOTRIPEPTIDE-REPEAT REGION OF PRORP DOMAIN-CONTAINING PROTEIN"/>
    <property type="match status" value="1"/>
</dbReference>
<evidence type="ECO:0000256" key="4">
    <source>
        <dbReference type="ARBA" id="ARBA00022679"/>
    </source>
</evidence>
<dbReference type="STRING" id="626940.BHW43_01205"/>
<keyword evidence="5 7" id="KW-0949">S-adenosyl-L-methionine</keyword>
<dbReference type="SUPFAM" id="SSF53335">
    <property type="entry name" value="S-adenosyl-L-methionine-dependent methyltransferases"/>
    <property type="match status" value="1"/>
</dbReference>
<dbReference type="InterPro" id="IPR003358">
    <property type="entry name" value="tRNA_(Gua-N-7)_MeTrfase_Trmb"/>
</dbReference>
<dbReference type="CDD" id="cd02440">
    <property type="entry name" value="AdoMet_MTases"/>
    <property type="match status" value="1"/>
</dbReference>
<name>A0A1Q6RB34_9FIRM</name>
<gene>
    <name evidence="7" type="primary">trmB</name>
    <name evidence="8" type="ORF">BHW43_01205</name>
</gene>
<dbReference type="AlphaFoldDB" id="A0A1Q6RB34"/>
<dbReference type="EMBL" id="MNTG01000001">
    <property type="protein sequence ID" value="OLA39530.1"/>
    <property type="molecule type" value="Genomic_DNA"/>
</dbReference>
<comment type="caution">
    <text evidence="7">Lacks conserved residue(s) required for the propagation of feature annotation.</text>
</comment>
<feature type="binding site" evidence="7">
    <location>
        <begin position="192"/>
        <end position="195"/>
    </location>
    <ligand>
        <name>substrate</name>
    </ligand>
</feature>
<comment type="function">
    <text evidence="2 7">Catalyzes the formation of N(7)-methylguanine at position 46 (m7G46) in tRNA.</text>
</comment>
<dbReference type="Gene3D" id="3.40.50.150">
    <property type="entry name" value="Vaccinia Virus protein VP39"/>
    <property type="match status" value="1"/>
</dbReference>
<feature type="binding site" evidence="7">
    <location>
        <position position="45"/>
    </location>
    <ligand>
        <name>S-adenosyl-L-methionine</name>
        <dbReference type="ChEBI" id="CHEBI:59789"/>
    </ligand>
</feature>
<dbReference type="NCBIfam" id="NF001080">
    <property type="entry name" value="PRK00121.2-2"/>
    <property type="match status" value="1"/>
</dbReference>
<dbReference type="InterPro" id="IPR029063">
    <property type="entry name" value="SAM-dependent_MTases_sf"/>
</dbReference>
<comment type="similarity">
    <text evidence="7">Belongs to the class I-like SAM-binding methyltransferase superfamily. TrmB family.</text>
</comment>
<accession>A0A1Q6RB34</accession>
<dbReference type="PROSITE" id="PS51625">
    <property type="entry name" value="SAM_MT_TRMB"/>
    <property type="match status" value="1"/>
</dbReference>
<dbReference type="HAMAP" id="MF_01057">
    <property type="entry name" value="tRNA_methyltr_TrmB"/>
    <property type="match status" value="1"/>
</dbReference>
<feature type="binding site" evidence="7">
    <location>
        <position position="119"/>
    </location>
    <ligand>
        <name>S-adenosyl-L-methionine</name>
        <dbReference type="ChEBI" id="CHEBI:59789"/>
    </ligand>
</feature>
<dbReference type="PANTHER" id="PTHR23417">
    <property type="entry name" value="3-DEOXY-D-MANNO-OCTULOSONIC-ACID TRANSFERASE/TRNA GUANINE-N 7 - -METHYLTRANSFERASE"/>
    <property type="match status" value="1"/>
</dbReference>
<comment type="catalytic activity">
    <reaction evidence="1 7">
        <text>guanosine(46) in tRNA + S-adenosyl-L-methionine = N(7)-methylguanosine(46) in tRNA + S-adenosyl-L-homocysteine</text>
        <dbReference type="Rhea" id="RHEA:42708"/>
        <dbReference type="Rhea" id="RHEA-COMP:10188"/>
        <dbReference type="Rhea" id="RHEA-COMP:10189"/>
        <dbReference type="ChEBI" id="CHEBI:57856"/>
        <dbReference type="ChEBI" id="CHEBI:59789"/>
        <dbReference type="ChEBI" id="CHEBI:74269"/>
        <dbReference type="ChEBI" id="CHEBI:74480"/>
        <dbReference type="EC" id="2.1.1.33"/>
    </reaction>
</comment>
<organism evidence="8 9">
    <name type="scientific">Phascolarctobacterium succinatutens</name>
    <dbReference type="NCBI Taxonomy" id="626940"/>
    <lineage>
        <taxon>Bacteria</taxon>
        <taxon>Bacillati</taxon>
        <taxon>Bacillota</taxon>
        <taxon>Negativicutes</taxon>
        <taxon>Acidaminococcales</taxon>
        <taxon>Acidaminococcaceae</taxon>
        <taxon>Phascolarctobacterium</taxon>
    </lineage>
</organism>
<dbReference type="EC" id="2.1.1.33" evidence="7"/>
<protein>
    <recommendedName>
        <fullName evidence="7">tRNA (guanine-N(7)-)-methyltransferase</fullName>
        <ecNumber evidence="7">2.1.1.33</ecNumber>
    </recommendedName>
    <alternativeName>
        <fullName evidence="7">tRNA (guanine(46)-N(7))-methyltransferase</fullName>
    </alternativeName>
    <alternativeName>
        <fullName evidence="7">tRNA(m7G46)-methyltransferase</fullName>
    </alternativeName>
</protein>
<proteinExistence type="inferred from homology"/>
<feature type="binding site" evidence="7">
    <location>
        <position position="70"/>
    </location>
    <ligand>
        <name>S-adenosyl-L-methionine</name>
        <dbReference type="ChEBI" id="CHEBI:59789"/>
    </ligand>
</feature>
<reference evidence="8 9" key="1">
    <citation type="journal article" date="2016" name="Nat. Biotechnol.">
        <title>Measurement of bacterial replication rates in microbial communities.</title>
        <authorList>
            <person name="Brown C.T."/>
            <person name="Olm M.R."/>
            <person name="Thomas B.C."/>
            <person name="Banfield J.F."/>
        </authorList>
    </citation>
    <scope>NUCLEOTIDE SEQUENCE [LARGE SCALE GENOMIC DNA]</scope>
    <source>
        <strain evidence="8">46_33</strain>
    </source>
</reference>
<evidence type="ECO:0000313" key="9">
    <source>
        <dbReference type="Proteomes" id="UP000186777"/>
    </source>
</evidence>
<keyword evidence="3 7" id="KW-0489">Methyltransferase</keyword>
<feature type="binding site" evidence="7">
    <location>
        <position position="123"/>
    </location>
    <ligand>
        <name>substrate</name>
    </ligand>
</feature>
<evidence type="ECO:0000256" key="3">
    <source>
        <dbReference type="ARBA" id="ARBA00022603"/>
    </source>
</evidence>
<evidence type="ECO:0000256" key="1">
    <source>
        <dbReference type="ARBA" id="ARBA00000142"/>
    </source>
</evidence>
<evidence type="ECO:0000256" key="2">
    <source>
        <dbReference type="ARBA" id="ARBA00003015"/>
    </source>
</evidence>
<evidence type="ECO:0000313" key="8">
    <source>
        <dbReference type="EMBL" id="OLA39530.1"/>
    </source>
</evidence>
<evidence type="ECO:0000256" key="7">
    <source>
        <dbReference type="HAMAP-Rule" id="MF_01057"/>
    </source>
</evidence>
<sequence>MRLRKKPWIEEAMKEVQGEYVFLHDIDKFKGHWQEMFPGKRLCLEIGCGKGRFTIGMAELYPDKAFIGIETQHDIAYFPAKAAKDKELTNVKIICANAENLLDWFEPGEIKELYLNFSDPWPKARHAKRRLTHRNFLALYKQLLGEGGHLRFKTDNRALFDFSVEEFKEFGLQIIALSYDLHHSEYENPVQTEYEQKFSALGTPINFCEVVF</sequence>
<dbReference type="Pfam" id="PF02390">
    <property type="entry name" value="Methyltransf_4"/>
    <property type="match status" value="1"/>
</dbReference>
<dbReference type="GO" id="GO:0043527">
    <property type="term" value="C:tRNA methyltransferase complex"/>
    <property type="evidence" value="ECO:0007669"/>
    <property type="project" value="TreeGrafter"/>
</dbReference>
<evidence type="ECO:0000256" key="5">
    <source>
        <dbReference type="ARBA" id="ARBA00022691"/>
    </source>
</evidence>
<keyword evidence="6 7" id="KW-0819">tRNA processing</keyword>
<dbReference type="RefSeq" id="WP_009144566.1">
    <property type="nucleotide sequence ID" value="NZ_CABKPS010000006.1"/>
</dbReference>
<comment type="caution">
    <text evidence="8">The sequence shown here is derived from an EMBL/GenBank/DDBJ whole genome shotgun (WGS) entry which is preliminary data.</text>
</comment>
<dbReference type="UniPathway" id="UPA00989"/>
<evidence type="ECO:0000256" key="6">
    <source>
        <dbReference type="ARBA" id="ARBA00022694"/>
    </source>
</evidence>
<dbReference type="InterPro" id="IPR055361">
    <property type="entry name" value="tRNA_methyltr_TrmB_bact"/>
</dbReference>